<proteinExistence type="predicted"/>
<evidence type="ECO:0000313" key="5">
    <source>
        <dbReference type="Proteomes" id="UP000321514"/>
    </source>
</evidence>
<protein>
    <recommendedName>
        <fullName evidence="6">Lipoprotein</fullName>
    </recommendedName>
</protein>
<evidence type="ECO:0000313" key="3">
    <source>
        <dbReference type="EMBL" id="SEU32321.1"/>
    </source>
</evidence>
<dbReference type="Proteomes" id="UP000321514">
    <property type="component" value="Unassembled WGS sequence"/>
</dbReference>
<dbReference type="RefSeq" id="WP_046713216.1">
    <property type="nucleotide sequence ID" value="NZ_BJXR01000034.1"/>
</dbReference>
<reference evidence="3 4" key="1">
    <citation type="submission" date="2016-10" db="EMBL/GenBank/DDBJ databases">
        <authorList>
            <person name="Varghese N."/>
            <person name="Submissions S."/>
        </authorList>
    </citation>
    <scope>NUCLEOTIDE SEQUENCE [LARGE SCALE GENOMIC DNA]</scope>
    <source>
        <strain evidence="3 4">DSM 16525</strain>
    </source>
</reference>
<gene>
    <name evidence="2" type="ORF">MFU01_44940</name>
    <name evidence="3" type="ORF">SAMN05443572_109108</name>
</gene>
<evidence type="ECO:0008006" key="6">
    <source>
        <dbReference type="Google" id="ProtNLM"/>
    </source>
</evidence>
<comment type="caution">
    <text evidence="2">The sequence shown here is derived from an EMBL/GenBank/DDBJ whole genome shotgun (WGS) entry which is preliminary data.</text>
</comment>
<dbReference type="Proteomes" id="UP000183760">
    <property type="component" value="Unassembled WGS sequence"/>
</dbReference>
<feature type="signal peptide" evidence="1">
    <location>
        <begin position="1"/>
        <end position="20"/>
    </location>
</feature>
<evidence type="ECO:0000313" key="4">
    <source>
        <dbReference type="Proteomes" id="UP000183760"/>
    </source>
</evidence>
<sequence>MNRKLIGLLALLVLPGCYTAAATTAAVPKERATECVKICTDLDMELGAVVIIRNSAGCVCSPKDKAATPEGAGAAAAGSAAAQVLEQEQQSGTYASQQGGVR</sequence>
<evidence type="ECO:0000256" key="1">
    <source>
        <dbReference type="SAM" id="SignalP"/>
    </source>
</evidence>
<dbReference type="EMBL" id="BJXR01000034">
    <property type="protein sequence ID" value="GEN09457.1"/>
    <property type="molecule type" value="Genomic_DNA"/>
</dbReference>
<organism evidence="2 5">
    <name type="scientific">Myxococcus fulvus</name>
    <dbReference type="NCBI Taxonomy" id="33"/>
    <lineage>
        <taxon>Bacteria</taxon>
        <taxon>Pseudomonadati</taxon>
        <taxon>Myxococcota</taxon>
        <taxon>Myxococcia</taxon>
        <taxon>Myxococcales</taxon>
        <taxon>Cystobacterineae</taxon>
        <taxon>Myxococcaceae</taxon>
        <taxon>Myxococcus</taxon>
    </lineage>
</organism>
<dbReference type="OrthoDB" id="5383494at2"/>
<dbReference type="STRING" id="1334629.MFUL124B02_18570"/>
<name>A0A511T693_MYXFU</name>
<dbReference type="EMBL" id="FOIB01000009">
    <property type="protein sequence ID" value="SEU32321.1"/>
    <property type="molecule type" value="Genomic_DNA"/>
</dbReference>
<reference evidence="2 5" key="2">
    <citation type="submission" date="2019-07" db="EMBL/GenBank/DDBJ databases">
        <title>Whole genome shotgun sequence of Myxococcus fulvus NBRC 100333.</title>
        <authorList>
            <person name="Hosoyama A."/>
            <person name="Uohara A."/>
            <person name="Ohji S."/>
            <person name="Ichikawa N."/>
        </authorList>
    </citation>
    <scope>NUCLEOTIDE SEQUENCE [LARGE SCALE GENOMIC DNA]</scope>
    <source>
        <strain evidence="2 5">NBRC 100333</strain>
    </source>
</reference>
<keyword evidence="1" id="KW-0732">Signal</keyword>
<evidence type="ECO:0000313" key="2">
    <source>
        <dbReference type="EMBL" id="GEN09457.1"/>
    </source>
</evidence>
<feature type="chain" id="PRO_5022992190" description="Lipoprotein" evidence="1">
    <location>
        <begin position="21"/>
        <end position="102"/>
    </location>
</feature>
<dbReference type="AlphaFoldDB" id="A0A511T693"/>
<keyword evidence="4" id="KW-1185">Reference proteome</keyword>
<accession>A0A511T693</accession>